<feature type="domain" description="RNA polymerase sigma factor 70 region 4 type 2" evidence="6">
    <location>
        <begin position="123"/>
        <end position="175"/>
    </location>
</feature>
<dbReference type="InterPro" id="IPR007627">
    <property type="entry name" value="RNA_pol_sigma70_r2"/>
</dbReference>
<dbReference type="GO" id="GO:0006352">
    <property type="term" value="P:DNA-templated transcription initiation"/>
    <property type="evidence" value="ECO:0007669"/>
    <property type="project" value="InterPro"/>
</dbReference>
<dbReference type="InterPro" id="IPR000792">
    <property type="entry name" value="Tscrpt_reg_LuxR_C"/>
</dbReference>
<dbReference type="SUPFAM" id="SSF88946">
    <property type="entry name" value="Sigma2 domain of RNA polymerase sigma factors"/>
    <property type="match status" value="1"/>
</dbReference>
<keyword evidence="8" id="KW-1185">Reference proteome</keyword>
<dbReference type="InterPro" id="IPR013249">
    <property type="entry name" value="RNA_pol_sigma70_r4_t2"/>
</dbReference>
<keyword evidence="4" id="KW-0804">Transcription</keyword>
<dbReference type="Gene3D" id="1.10.10.10">
    <property type="entry name" value="Winged helix-like DNA-binding domain superfamily/Winged helix DNA-binding domain"/>
    <property type="match status" value="1"/>
</dbReference>
<gene>
    <name evidence="7" type="ORF">DYBT9275_02869</name>
</gene>
<evidence type="ECO:0000313" key="8">
    <source>
        <dbReference type="Proteomes" id="UP000680038"/>
    </source>
</evidence>
<evidence type="ECO:0000256" key="1">
    <source>
        <dbReference type="ARBA" id="ARBA00010641"/>
    </source>
</evidence>
<dbReference type="Proteomes" id="UP000680038">
    <property type="component" value="Unassembled WGS sequence"/>
</dbReference>
<comment type="caution">
    <text evidence="7">The sequence shown here is derived from an EMBL/GenBank/DDBJ whole genome shotgun (WGS) entry which is preliminary data.</text>
</comment>
<dbReference type="Gene3D" id="1.10.1740.10">
    <property type="match status" value="1"/>
</dbReference>
<dbReference type="PANTHER" id="PTHR43133:SF46">
    <property type="entry name" value="RNA POLYMERASE SIGMA-70 FACTOR ECF SUBFAMILY"/>
    <property type="match status" value="1"/>
</dbReference>
<dbReference type="GO" id="GO:0016987">
    <property type="term" value="F:sigma factor activity"/>
    <property type="evidence" value="ECO:0007669"/>
    <property type="project" value="UniProtKB-KW"/>
</dbReference>
<dbReference type="RefSeq" id="WP_215239433.1">
    <property type="nucleotide sequence ID" value="NZ_CAJRAF010000002.1"/>
</dbReference>
<evidence type="ECO:0000256" key="4">
    <source>
        <dbReference type="ARBA" id="ARBA00023163"/>
    </source>
</evidence>
<dbReference type="Pfam" id="PF04542">
    <property type="entry name" value="Sigma70_r2"/>
    <property type="match status" value="1"/>
</dbReference>
<evidence type="ECO:0000313" key="7">
    <source>
        <dbReference type="EMBL" id="CAG5002333.1"/>
    </source>
</evidence>
<accession>A0A916N4U3</accession>
<feature type="domain" description="RNA polymerase sigma-70 region 2" evidence="5">
    <location>
        <begin position="26"/>
        <end position="92"/>
    </location>
</feature>
<protein>
    <recommendedName>
        <fullName evidence="9">RNA polymerase sigma-70 factor</fullName>
    </recommendedName>
</protein>
<dbReference type="Pfam" id="PF08281">
    <property type="entry name" value="Sigma70_r4_2"/>
    <property type="match status" value="1"/>
</dbReference>
<dbReference type="InterPro" id="IPR013324">
    <property type="entry name" value="RNA_pol_sigma_r3/r4-like"/>
</dbReference>
<evidence type="ECO:0000259" key="5">
    <source>
        <dbReference type="Pfam" id="PF04542"/>
    </source>
</evidence>
<organism evidence="7 8">
    <name type="scientific">Dyadobacter helix</name>
    <dbReference type="NCBI Taxonomy" id="2822344"/>
    <lineage>
        <taxon>Bacteria</taxon>
        <taxon>Pseudomonadati</taxon>
        <taxon>Bacteroidota</taxon>
        <taxon>Cytophagia</taxon>
        <taxon>Cytophagales</taxon>
        <taxon>Spirosomataceae</taxon>
        <taxon>Dyadobacter</taxon>
    </lineage>
</organism>
<dbReference type="AlphaFoldDB" id="A0A916N4U3"/>
<dbReference type="InterPro" id="IPR036388">
    <property type="entry name" value="WH-like_DNA-bd_sf"/>
</dbReference>
<sequence>MSVELLTDSELLHLMQQGDEKSFTELFNRYWKTILVVAANKTGDLDEAEEIVQDLFVSLWNRREQLQLTSSLKNYLTVSVKYQVIKALAKRNNFQKFADHSLHLNDILDDSTQEWLDFEELRHRLSELVAELPEKCRLVYQLSRDAGYSQKQIAEELGIAEKTVEAHLGKALRTLRTGLNQFLFTTLL</sequence>
<evidence type="ECO:0008006" key="9">
    <source>
        <dbReference type="Google" id="ProtNLM"/>
    </source>
</evidence>
<dbReference type="PRINTS" id="PR00038">
    <property type="entry name" value="HTHLUXR"/>
</dbReference>
<comment type="similarity">
    <text evidence="1">Belongs to the sigma-70 factor family. ECF subfamily.</text>
</comment>
<name>A0A916N4U3_9BACT</name>
<dbReference type="InterPro" id="IPR014327">
    <property type="entry name" value="RNA_pol_sigma70_bacteroid"/>
</dbReference>
<dbReference type="NCBIfam" id="TIGR02937">
    <property type="entry name" value="sigma70-ECF"/>
    <property type="match status" value="1"/>
</dbReference>
<dbReference type="PANTHER" id="PTHR43133">
    <property type="entry name" value="RNA POLYMERASE ECF-TYPE SIGMA FACTO"/>
    <property type="match status" value="1"/>
</dbReference>
<dbReference type="SUPFAM" id="SSF88659">
    <property type="entry name" value="Sigma3 and sigma4 domains of RNA polymerase sigma factors"/>
    <property type="match status" value="1"/>
</dbReference>
<dbReference type="GO" id="GO:0003677">
    <property type="term" value="F:DNA binding"/>
    <property type="evidence" value="ECO:0007669"/>
    <property type="project" value="InterPro"/>
</dbReference>
<keyword evidence="2" id="KW-0805">Transcription regulation</keyword>
<reference evidence="7" key="1">
    <citation type="submission" date="2021-04" db="EMBL/GenBank/DDBJ databases">
        <authorList>
            <person name="Rodrigo-Torres L."/>
            <person name="Arahal R. D."/>
            <person name="Lucena T."/>
        </authorList>
    </citation>
    <scope>NUCLEOTIDE SEQUENCE</scope>
    <source>
        <strain evidence="7">CECT 9275</strain>
    </source>
</reference>
<dbReference type="InterPro" id="IPR039425">
    <property type="entry name" value="RNA_pol_sigma-70-like"/>
</dbReference>
<proteinExistence type="inferred from homology"/>
<evidence type="ECO:0000256" key="3">
    <source>
        <dbReference type="ARBA" id="ARBA00023082"/>
    </source>
</evidence>
<keyword evidence="3" id="KW-0731">Sigma factor</keyword>
<dbReference type="InterPro" id="IPR014284">
    <property type="entry name" value="RNA_pol_sigma-70_dom"/>
</dbReference>
<dbReference type="NCBIfam" id="TIGR02985">
    <property type="entry name" value="Sig70_bacteroi1"/>
    <property type="match status" value="1"/>
</dbReference>
<evidence type="ECO:0000259" key="6">
    <source>
        <dbReference type="Pfam" id="PF08281"/>
    </source>
</evidence>
<evidence type="ECO:0000256" key="2">
    <source>
        <dbReference type="ARBA" id="ARBA00023015"/>
    </source>
</evidence>
<dbReference type="EMBL" id="CAJRAF010000002">
    <property type="protein sequence ID" value="CAG5002333.1"/>
    <property type="molecule type" value="Genomic_DNA"/>
</dbReference>
<dbReference type="InterPro" id="IPR013325">
    <property type="entry name" value="RNA_pol_sigma_r2"/>
</dbReference>